<reference evidence="2" key="1">
    <citation type="submission" date="2020-02" db="EMBL/GenBank/DDBJ databases">
        <authorList>
            <person name="Meier V. D."/>
        </authorList>
    </citation>
    <scope>NUCLEOTIDE SEQUENCE</scope>
    <source>
        <strain evidence="2">AVDCRST_MAG76</strain>
    </source>
</reference>
<dbReference type="PANTHER" id="PTHR30212">
    <property type="entry name" value="PROTEIN YIIM"/>
    <property type="match status" value="1"/>
</dbReference>
<dbReference type="EMBL" id="CADCSZ010000216">
    <property type="protein sequence ID" value="CAA9275674.1"/>
    <property type="molecule type" value="Genomic_DNA"/>
</dbReference>
<accession>A0A6J4JDZ0</accession>
<sequence length="216" mass="23388">MTRLVRLVSVNVATPKLLGQHRGRPILSGIAKAPVTVDGLRLDRLNLEGDGQADLSVHGGPDKAVYAYPSEHLAGWAVELGQELGPAAFGENLTTAGETEDEVCIGDRWFWGDAVLEVSQPRSPCFKLAMHRGRGDIGRLLRQSGRCGWYLRVLEPGLVPVAGPIRLEPHDVGATVTAAHLALWSREVPAEVVEALLSVEPLALEWKMALASRLRD</sequence>
<feature type="domain" description="MOSC" evidence="1">
    <location>
        <begin position="34"/>
        <end position="168"/>
    </location>
</feature>
<dbReference type="InterPro" id="IPR005302">
    <property type="entry name" value="MoCF_Sase_C"/>
</dbReference>
<dbReference type="Gene3D" id="2.40.33.20">
    <property type="entry name" value="PK beta-barrel domain-like"/>
    <property type="match status" value="1"/>
</dbReference>
<dbReference type="SUPFAM" id="SSF50800">
    <property type="entry name" value="PK beta-barrel domain-like"/>
    <property type="match status" value="1"/>
</dbReference>
<dbReference type="GO" id="GO:0030151">
    <property type="term" value="F:molybdenum ion binding"/>
    <property type="evidence" value="ECO:0007669"/>
    <property type="project" value="InterPro"/>
</dbReference>
<evidence type="ECO:0000259" key="1">
    <source>
        <dbReference type="PROSITE" id="PS51340"/>
    </source>
</evidence>
<dbReference type="GO" id="GO:0003824">
    <property type="term" value="F:catalytic activity"/>
    <property type="evidence" value="ECO:0007669"/>
    <property type="project" value="InterPro"/>
</dbReference>
<evidence type="ECO:0000313" key="2">
    <source>
        <dbReference type="EMBL" id="CAA9275674.1"/>
    </source>
</evidence>
<gene>
    <name evidence="2" type="ORF">AVDCRST_MAG76-3664</name>
</gene>
<dbReference type="InterPro" id="IPR011037">
    <property type="entry name" value="Pyrv_Knase-like_insert_dom_sf"/>
</dbReference>
<dbReference type="AlphaFoldDB" id="A0A6J4JDZ0"/>
<dbReference type="Pfam" id="PF03473">
    <property type="entry name" value="MOSC"/>
    <property type="match status" value="1"/>
</dbReference>
<dbReference type="InterPro" id="IPR052353">
    <property type="entry name" value="Benzoxazolinone_Detox_Enz"/>
</dbReference>
<proteinExistence type="predicted"/>
<organism evidence="2">
    <name type="scientific">uncultured Acidimicrobiales bacterium</name>
    <dbReference type="NCBI Taxonomy" id="310071"/>
    <lineage>
        <taxon>Bacteria</taxon>
        <taxon>Bacillati</taxon>
        <taxon>Actinomycetota</taxon>
        <taxon>Acidimicrobiia</taxon>
        <taxon>Acidimicrobiales</taxon>
        <taxon>environmental samples</taxon>
    </lineage>
</organism>
<dbReference type="PANTHER" id="PTHR30212:SF2">
    <property type="entry name" value="PROTEIN YIIM"/>
    <property type="match status" value="1"/>
</dbReference>
<dbReference type="GO" id="GO:0030170">
    <property type="term" value="F:pyridoxal phosphate binding"/>
    <property type="evidence" value="ECO:0007669"/>
    <property type="project" value="InterPro"/>
</dbReference>
<protein>
    <submittedName>
        <fullName evidence="2">Uncharacterized protein conserved in bacteria</fullName>
    </submittedName>
</protein>
<name>A0A6J4JDZ0_9ACTN</name>
<dbReference type="PROSITE" id="PS51340">
    <property type="entry name" value="MOSC"/>
    <property type="match status" value="1"/>
</dbReference>